<dbReference type="AlphaFoldDB" id="A0A231GVR5"/>
<evidence type="ECO:0000313" key="2">
    <source>
        <dbReference type="Proteomes" id="UP000215506"/>
    </source>
</evidence>
<evidence type="ECO:0008006" key="3">
    <source>
        <dbReference type="Google" id="ProtNLM"/>
    </source>
</evidence>
<keyword evidence="2" id="KW-1185">Reference proteome</keyword>
<name>A0A231GVR5_9NOCA</name>
<reference evidence="1 2" key="1">
    <citation type="submission" date="2017-07" db="EMBL/GenBank/DDBJ databases">
        <title>First draft Genome Sequence of Nocardia cerradoensis isolated from human infection.</title>
        <authorList>
            <person name="Carrasco G."/>
        </authorList>
    </citation>
    <scope>NUCLEOTIDE SEQUENCE [LARGE SCALE GENOMIC DNA]</scope>
    <source>
        <strain evidence="1 2">CNM20130759</strain>
    </source>
</reference>
<sequence>MVEIGNSRTPRRGGAATCLARVLPDLSASRADGSAPGATCKYDHVPVASPASTRNRLFTVGYEGRRADELVAILTEAGVATVVDVRLTPISRKPGLSKTKLSAALGQAGIRYVHLRELGNPRDNRDGFRVGDADARDRYAHVLASPEGAEALHSVRTLMAQGPVALLCFEHDHTTCHRQMVADAVRDTANAGVIQL</sequence>
<dbReference type="Proteomes" id="UP000215506">
    <property type="component" value="Unassembled WGS sequence"/>
</dbReference>
<accession>A0A231GVR5</accession>
<dbReference type="Pfam" id="PF04343">
    <property type="entry name" value="DUF488"/>
    <property type="match status" value="1"/>
</dbReference>
<dbReference type="PANTHER" id="PTHR39337:SF1">
    <property type="entry name" value="BLR5642 PROTEIN"/>
    <property type="match status" value="1"/>
</dbReference>
<comment type="caution">
    <text evidence="1">The sequence shown here is derived from an EMBL/GenBank/DDBJ whole genome shotgun (WGS) entry which is preliminary data.</text>
</comment>
<dbReference type="EMBL" id="NGAF01000027">
    <property type="protein sequence ID" value="OXR40719.1"/>
    <property type="molecule type" value="Genomic_DNA"/>
</dbReference>
<evidence type="ECO:0000313" key="1">
    <source>
        <dbReference type="EMBL" id="OXR40719.1"/>
    </source>
</evidence>
<proteinExistence type="predicted"/>
<dbReference type="InterPro" id="IPR007438">
    <property type="entry name" value="DUF488"/>
</dbReference>
<protein>
    <recommendedName>
        <fullName evidence="3">DUF488 domain-containing protein</fullName>
    </recommendedName>
</protein>
<gene>
    <name evidence="1" type="ORF">B7C42_07143</name>
</gene>
<dbReference type="PANTHER" id="PTHR39337">
    <property type="entry name" value="BLR5642 PROTEIN"/>
    <property type="match status" value="1"/>
</dbReference>
<organism evidence="1 2">
    <name type="scientific">Nocardia cerradoensis</name>
    <dbReference type="NCBI Taxonomy" id="85688"/>
    <lineage>
        <taxon>Bacteria</taxon>
        <taxon>Bacillati</taxon>
        <taxon>Actinomycetota</taxon>
        <taxon>Actinomycetes</taxon>
        <taxon>Mycobacteriales</taxon>
        <taxon>Nocardiaceae</taxon>
        <taxon>Nocardia</taxon>
    </lineage>
</organism>